<dbReference type="FunFam" id="2.10.109.10:FF:000014">
    <property type="entry name" value="Inner membrane protease subunit 1"/>
    <property type="match status" value="1"/>
</dbReference>
<proteinExistence type="inferred from homology"/>
<keyword evidence="2" id="KW-0999">Mitochondrion inner membrane</keyword>
<comment type="subunit">
    <text evidence="8">Heterodimer of 2 subunits, IMP1A/B and IMP12.</text>
</comment>
<feature type="active site" evidence="9">
    <location>
        <position position="91"/>
    </location>
</feature>
<evidence type="ECO:0000256" key="2">
    <source>
        <dbReference type="ARBA" id="ARBA00022792"/>
    </source>
</evidence>
<dbReference type="PANTHER" id="PTHR12383:SF36">
    <property type="entry name" value="MITOCHONDRIAL ATP-INDEPENDENT INNER MEMBRANE PROTEASE SUBUNIT 1B-RELATED"/>
    <property type="match status" value="1"/>
</dbReference>
<comment type="subcellular location">
    <subcellularLocation>
        <location evidence="1">Mitochondrion inner membrane</location>
    </subcellularLocation>
</comment>
<dbReference type="InterPro" id="IPR052064">
    <property type="entry name" value="Mito_IMP1_subunit"/>
</dbReference>
<evidence type="ECO:0000256" key="4">
    <source>
        <dbReference type="ARBA" id="ARBA00023128"/>
    </source>
</evidence>
<dbReference type="GO" id="GO:0006465">
    <property type="term" value="P:signal peptide processing"/>
    <property type="evidence" value="ECO:0007669"/>
    <property type="project" value="InterPro"/>
</dbReference>
<protein>
    <recommendedName>
        <fullName evidence="10">Peptidase S26 domain-containing protein</fullName>
    </recommendedName>
</protein>
<evidence type="ECO:0000313" key="11">
    <source>
        <dbReference type="EMBL" id="OIV99065.1"/>
    </source>
</evidence>
<dbReference type="EMBL" id="CM007373">
    <property type="protein sequence ID" value="OIV99065.1"/>
    <property type="molecule type" value="Genomic_DNA"/>
</dbReference>
<comment type="similarity">
    <text evidence="6">Belongs to the peptidase S26 family. IMP1 subfamily.</text>
</comment>
<dbReference type="STRING" id="3871.A0A4P1R0P5"/>
<dbReference type="Gramene" id="OIV99065">
    <property type="protein sequence ID" value="OIV99065"/>
    <property type="gene ID" value="TanjilG_32324"/>
</dbReference>
<keyword evidence="4" id="KW-0496">Mitochondrion</keyword>
<evidence type="ECO:0000259" key="10">
    <source>
        <dbReference type="Pfam" id="PF10502"/>
    </source>
</evidence>
<keyword evidence="5" id="KW-0472">Membrane</keyword>
<sequence length="167" mass="18737">MGSRNLGLFRSFIKEGWEKATFVAKFFCFLHVTDTYLVSPVQTFGPSMLPAIDLTANVFLIERISARSGKAACGDIVVLRSPQNPRKFITKRLVGIEGDTVTYVTSPENSDKCETVVVPKGHVWVQGDNIYKSTDSRNFGPVPYGLIQGRIFWRVSPLQDFGPFWKN</sequence>
<feature type="domain" description="Peptidase S26" evidence="10">
    <location>
        <begin position="112"/>
        <end position="154"/>
    </location>
</feature>
<dbReference type="GO" id="GO:0006627">
    <property type="term" value="P:protein processing involved in protein targeting to mitochondrion"/>
    <property type="evidence" value="ECO:0007669"/>
    <property type="project" value="TreeGrafter"/>
</dbReference>
<organism evidence="11 12">
    <name type="scientific">Lupinus angustifolius</name>
    <name type="common">Narrow-leaved blue lupine</name>
    <dbReference type="NCBI Taxonomy" id="3871"/>
    <lineage>
        <taxon>Eukaryota</taxon>
        <taxon>Viridiplantae</taxon>
        <taxon>Streptophyta</taxon>
        <taxon>Embryophyta</taxon>
        <taxon>Tracheophyta</taxon>
        <taxon>Spermatophyta</taxon>
        <taxon>Magnoliopsida</taxon>
        <taxon>eudicotyledons</taxon>
        <taxon>Gunneridae</taxon>
        <taxon>Pentapetalae</taxon>
        <taxon>rosids</taxon>
        <taxon>fabids</taxon>
        <taxon>Fabales</taxon>
        <taxon>Fabaceae</taxon>
        <taxon>Papilionoideae</taxon>
        <taxon>50 kb inversion clade</taxon>
        <taxon>genistoids sensu lato</taxon>
        <taxon>core genistoids</taxon>
        <taxon>Genisteae</taxon>
        <taxon>Lupinus</taxon>
    </lineage>
</organism>
<evidence type="ECO:0000313" key="12">
    <source>
        <dbReference type="Proteomes" id="UP000188354"/>
    </source>
</evidence>
<evidence type="ECO:0000256" key="9">
    <source>
        <dbReference type="PIRSR" id="PIRSR600223-1"/>
    </source>
</evidence>
<dbReference type="OrthoDB" id="308440at2759"/>
<dbReference type="Gene3D" id="2.10.109.10">
    <property type="entry name" value="Umud Fragment, subunit A"/>
    <property type="match status" value="1"/>
</dbReference>
<dbReference type="Pfam" id="PF10502">
    <property type="entry name" value="Peptidase_S26"/>
    <property type="match status" value="2"/>
</dbReference>
<name>A0A4P1R0P5_LUPAN</name>
<accession>A0A4P1R0P5</accession>
<dbReference type="CDD" id="cd06530">
    <property type="entry name" value="S26_SPase_I"/>
    <property type="match status" value="1"/>
</dbReference>
<evidence type="ECO:0000256" key="8">
    <source>
        <dbReference type="ARBA" id="ARBA00064368"/>
    </source>
</evidence>
<dbReference type="InterPro" id="IPR036286">
    <property type="entry name" value="LexA/Signal_pep-like_sf"/>
</dbReference>
<dbReference type="AlphaFoldDB" id="A0A4P1R0P5"/>
<comment type="function">
    <text evidence="7">Catalyzes the removal of transit peptides required for the targeting of proteins from the mitochondrial matrix, across the inner membrane, into the inter-membrane space.</text>
</comment>
<dbReference type="GO" id="GO:0004252">
    <property type="term" value="F:serine-type endopeptidase activity"/>
    <property type="evidence" value="ECO:0007669"/>
    <property type="project" value="InterPro"/>
</dbReference>
<evidence type="ECO:0000256" key="5">
    <source>
        <dbReference type="ARBA" id="ARBA00023136"/>
    </source>
</evidence>
<gene>
    <name evidence="11" type="ORF">TanjilG_32324</name>
</gene>
<dbReference type="PANTHER" id="PTHR12383">
    <property type="entry name" value="PROTEASE FAMILY S26 MITOCHONDRIAL INNER MEMBRANE PROTEASE-RELATED"/>
    <property type="match status" value="1"/>
</dbReference>
<evidence type="ECO:0000256" key="6">
    <source>
        <dbReference type="ARBA" id="ARBA00038445"/>
    </source>
</evidence>
<dbReference type="GO" id="GO:0042720">
    <property type="term" value="C:mitochondrial inner membrane peptidase complex"/>
    <property type="evidence" value="ECO:0007669"/>
    <property type="project" value="TreeGrafter"/>
</dbReference>
<dbReference type="PRINTS" id="PR00727">
    <property type="entry name" value="LEADERPTASE"/>
</dbReference>
<evidence type="ECO:0000256" key="3">
    <source>
        <dbReference type="ARBA" id="ARBA00022801"/>
    </source>
</evidence>
<keyword evidence="3" id="KW-0378">Hydrolase</keyword>
<evidence type="ECO:0000256" key="7">
    <source>
        <dbReference type="ARBA" id="ARBA00054895"/>
    </source>
</evidence>
<dbReference type="InterPro" id="IPR000223">
    <property type="entry name" value="Pept_S26A_signal_pept_1"/>
</dbReference>
<dbReference type="Proteomes" id="UP000188354">
    <property type="component" value="Chromosome LG13"/>
</dbReference>
<reference evidence="11 12" key="1">
    <citation type="journal article" date="2017" name="Plant Biotechnol. J.">
        <title>A comprehensive draft genome sequence for lupin (Lupinus angustifolius), an emerging health food: insights into plant-microbe interactions and legume evolution.</title>
        <authorList>
            <person name="Hane J.K."/>
            <person name="Ming Y."/>
            <person name="Kamphuis L.G."/>
            <person name="Nelson M.N."/>
            <person name="Garg G."/>
            <person name="Atkins C.A."/>
            <person name="Bayer P.E."/>
            <person name="Bravo A."/>
            <person name="Bringans S."/>
            <person name="Cannon S."/>
            <person name="Edwards D."/>
            <person name="Foley R."/>
            <person name="Gao L.L."/>
            <person name="Harrison M.J."/>
            <person name="Huang W."/>
            <person name="Hurgobin B."/>
            <person name="Li S."/>
            <person name="Liu C.W."/>
            <person name="McGrath A."/>
            <person name="Morahan G."/>
            <person name="Murray J."/>
            <person name="Weller J."/>
            <person name="Jian J."/>
            <person name="Singh K.B."/>
        </authorList>
    </citation>
    <scope>NUCLEOTIDE SEQUENCE [LARGE SCALE GENOMIC DNA]</scope>
    <source>
        <strain evidence="12">cv. Tanjil</strain>
        <tissue evidence="11">Whole plant</tissue>
    </source>
</reference>
<feature type="active site" evidence="9">
    <location>
        <position position="47"/>
    </location>
</feature>
<dbReference type="KEGG" id="lang:109325385"/>
<keyword evidence="12" id="KW-1185">Reference proteome</keyword>
<evidence type="ECO:0000256" key="1">
    <source>
        <dbReference type="ARBA" id="ARBA00004273"/>
    </source>
</evidence>
<feature type="domain" description="Peptidase S26" evidence="10">
    <location>
        <begin position="23"/>
        <end position="104"/>
    </location>
</feature>
<dbReference type="SUPFAM" id="SSF51306">
    <property type="entry name" value="LexA/Signal peptidase"/>
    <property type="match status" value="1"/>
</dbReference>
<dbReference type="InterPro" id="IPR019533">
    <property type="entry name" value="Peptidase_S26"/>
</dbReference>